<organism evidence="8 9">
    <name type="scientific">Anthostomella pinea</name>
    <dbReference type="NCBI Taxonomy" id="933095"/>
    <lineage>
        <taxon>Eukaryota</taxon>
        <taxon>Fungi</taxon>
        <taxon>Dikarya</taxon>
        <taxon>Ascomycota</taxon>
        <taxon>Pezizomycotina</taxon>
        <taxon>Sordariomycetes</taxon>
        <taxon>Xylariomycetidae</taxon>
        <taxon>Xylariales</taxon>
        <taxon>Xylariaceae</taxon>
        <taxon>Anthostomella</taxon>
    </lineage>
</organism>
<comment type="similarity">
    <text evidence="5">Belongs to the SAT4 family.</text>
</comment>
<evidence type="ECO:0000256" key="4">
    <source>
        <dbReference type="ARBA" id="ARBA00023136"/>
    </source>
</evidence>
<sequence>MTLEVPPGTPDRGPGLVALCVFLIVLVTVATTARVASKFIVKQYWWWDDFFALLALPIQLTLLGMILSWREIGLGLHADVVAAQDPLLLIESGRRLYIAVFFFDSSISFPKLSAICFYARIFPSHNKAFRYNLWFVGSLVTGWIVSAIFSTIFQCTPIAKAWNPTLPGHCIDDFAWYLSTAAISVIVDFYILLLPVPMIWALNTTLRRRVYLLGAFFLTYSVIVISLGRMVSTIELIPTVTDDLTWRFPLYLYWACLEGSISLVSISAPNIIGLVKALARPASKRTRIGDKGSNNSYDSKFARSAASGRGSVAVPGRPAALHDDRDGFERLVDNHNVWDTTVKAQSHEVSRHGSGTAIPLDSIHVQTQISVVDDGHSRTHGYAV</sequence>
<feature type="transmembrane region" description="Helical" evidence="6">
    <location>
        <begin position="49"/>
        <end position="69"/>
    </location>
</feature>
<keyword evidence="4 6" id="KW-0472">Membrane</keyword>
<feature type="transmembrane region" description="Helical" evidence="6">
    <location>
        <begin position="131"/>
        <end position="154"/>
    </location>
</feature>
<dbReference type="EMBL" id="CAUWAG010000020">
    <property type="protein sequence ID" value="CAJ2513207.1"/>
    <property type="molecule type" value="Genomic_DNA"/>
</dbReference>
<dbReference type="InterPro" id="IPR049326">
    <property type="entry name" value="Rhodopsin_dom_fungi"/>
</dbReference>
<proteinExistence type="inferred from homology"/>
<dbReference type="Proteomes" id="UP001295740">
    <property type="component" value="Unassembled WGS sequence"/>
</dbReference>
<dbReference type="Pfam" id="PF20684">
    <property type="entry name" value="Fung_rhodopsin"/>
    <property type="match status" value="1"/>
</dbReference>
<feature type="transmembrane region" description="Helical" evidence="6">
    <location>
        <begin position="174"/>
        <end position="198"/>
    </location>
</feature>
<name>A0AAI8VY43_9PEZI</name>
<feature type="transmembrane region" description="Helical" evidence="6">
    <location>
        <begin position="251"/>
        <end position="275"/>
    </location>
</feature>
<evidence type="ECO:0000256" key="1">
    <source>
        <dbReference type="ARBA" id="ARBA00004141"/>
    </source>
</evidence>
<dbReference type="PANTHER" id="PTHR33048">
    <property type="entry name" value="PTH11-LIKE INTEGRAL MEMBRANE PROTEIN (AFU_ORTHOLOGUE AFUA_5G11245)"/>
    <property type="match status" value="1"/>
</dbReference>
<evidence type="ECO:0000313" key="8">
    <source>
        <dbReference type="EMBL" id="CAJ2513207.1"/>
    </source>
</evidence>
<evidence type="ECO:0000256" key="2">
    <source>
        <dbReference type="ARBA" id="ARBA00022692"/>
    </source>
</evidence>
<evidence type="ECO:0000313" key="9">
    <source>
        <dbReference type="Proteomes" id="UP001295740"/>
    </source>
</evidence>
<reference evidence="8" key="1">
    <citation type="submission" date="2023-10" db="EMBL/GenBank/DDBJ databases">
        <authorList>
            <person name="Hackl T."/>
        </authorList>
    </citation>
    <scope>NUCLEOTIDE SEQUENCE</scope>
</reference>
<feature type="transmembrane region" description="Helical" evidence="6">
    <location>
        <begin position="16"/>
        <end position="37"/>
    </location>
</feature>
<keyword evidence="2 6" id="KW-0812">Transmembrane</keyword>
<comment type="caution">
    <text evidence="8">The sequence shown here is derived from an EMBL/GenBank/DDBJ whole genome shotgun (WGS) entry which is preliminary data.</text>
</comment>
<protein>
    <submittedName>
        <fullName evidence="8">Uu.00g013260.m01.CDS01</fullName>
    </submittedName>
</protein>
<dbReference type="InterPro" id="IPR052337">
    <property type="entry name" value="SAT4-like"/>
</dbReference>
<keyword evidence="9" id="KW-1185">Reference proteome</keyword>
<comment type="subcellular location">
    <subcellularLocation>
        <location evidence="1">Membrane</location>
        <topology evidence="1">Multi-pass membrane protein</topology>
    </subcellularLocation>
</comment>
<dbReference type="PANTHER" id="PTHR33048:SF47">
    <property type="entry name" value="INTEGRAL MEMBRANE PROTEIN-RELATED"/>
    <property type="match status" value="1"/>
</dbReference>
<feature type="transmembrane region" description="Helical" evidence="6">
    <location>
        <begin position="96"/>
        <end position="119"/>
    </location>
</feature>
<dbReference type="AlphaFoldDB" id="A0AAI8VY43"/>
<evidence type="ECO:0000256" key="6">
    <source>
        <dbReference type="SAM" id="Phobius"/>
    </source>
</evidence>
<accession>A0AAI8VY43</accession>
<keyword evidence="3 6" id="KW-1133">Transmembrane helix</keyword>
<evidence type="ECO:0000259" key="7">
    <source>
        <dbReference type="Pfam" id="PF20684"/>
    </source>
</evidence>
<evidence type="ECO:0000256" key="5">
    <source>
        <dbReference type="ARBA" id="ARBA00038359"/>
    </source>
</evidence>
<dbReference type="GO" id="GO:0016020">
    <property type="term" value="C:membrane"/>
    <property type="evidence" value="ECO:0007669"/>
    <property type="project" value="UniProtKB-SubCell"/>
</dbReference>
<feature type="domain" description="Rhodopsin" evidence="7">
    <location>
        <begin position="33"/>
        <end position="275"/>
    </location>
</feature>
<evidence type="ECO:0000256" key="3">
    <source>
        <dbReference type="ARBA" id="ARBA00022989"/>
    </source>
</evidence>
<feature type="transmembrane region" description="Helical" evidence="6">
    <location>
        <begin position="210"/>
        <end position="231"/>
    </location>
</feature>
<gene>
    <name evidence="8" type="ORF">KHLLAP_LOCUS13675</name>
</gene>